<gene>
    <name evidence="1" type="ORF">CQW49_02045</name>
</gene>
<dbReference type="AlphaFoldDB" id="A0A2D2CVI3"/>
<proteinExistence type="predicted"/>
<accession>A0A2D2CVI3</accession>
<dbReference type="STRING" id="595536.GCA_000178815_00535"/>
<keyword evidence="2" id="KW-1185">Reference proteome</keyword>
<protein>
    <submittedName>
        <fullName evidence="1">Uncharacterized protein</fullName>
    </submittedName>
</protein>
<dbReference type="KEGG" id="mtw:CQW49_02045"/>
<organism evidence="1 2">
    <name type="scientific">Methylosinus trichosporium (strain ATCC 35070 / NCIMB 11131 / UNIQEM 75 / OB3b)</name>
    <dbReference type="NCBI Taxonomy" id="595536"/>
    <lineage>
        <taxon>Bacteria</taxon>
        <taxon>Pseudomonadati</taxon>
        <taxon>Pseudomonadota</taxon>
        <taxon>Alphaproteobacteria</taxon>
        <taxon>Hyphomicrobiales</taxon>
        <taxon>Methylocystaceae</taxon>
        <taxon>Methylosinus</taxon>
    </lineage>
</organism>
<dbReference type="EMBL" id="CP023737">
    <property type="protein sequence ID" value="ATQ66811.1"/>
    <property type="molecule type" value="Genomic_DNA"/>
</dbReference>
<sequence length="69" mass="7481">MSKLLELAIARSRALPEAEQDRVAALLLEAIEPQTPCAPLDAETIEALDEALAQSERGEFASEEDIFAL</sequence>
<reference evidence="2" key="1">
    <citation type="submission" date="2017-10" db="EMBL/GenBank/DDBJ databases">
        <title>Completed PacBio SMRT sequence of Methylosinus trichosporium OB3b reveals presence of a third large plasmid.</title>
        <authorList>
            <person name="Charles T.C."/>
            <person name="Lynch M.D.J."/>
            <person name="Heil J.R."/>
            <person name="Cheng J."/>
        </authorList>
    </citation>
    <scope>NUCLEOTIDE SEQUENCE [LARGE SCALE GENOMIC DNA]</scope>
    <source>
        <strain evidence="2">OB3b</strain>
    </source>
</reference>
<evidence type="ECO:0000313" key="2">
    <source>
        <dbReference type="Proteomes" id="UP000230709"/>
    </source>
</evidence>
<dbReference type="Proteomes" id="UP000230709">
    <property type="component" value="Chromosome"/>
</dbReference>
<name>A0A2D2CVI3_METT3</name>
<dbReference type="RefSeq" id="WP_003612764.1">
    <property type="nucleotide sequence ID" value="NZ_ADVE02000001.1"/>
</dbReference>
<evidence type="ECO:0000313" key="1">
    <source>
        <dbReference type="EMBL" id="ATQ66811.1"/>
    </source>
</evidence>